<dbReference type="InterPro" id="IPR025828">
    <property type="entry name" value="Put_sensor_dom"/>
</dbReference>
<dbReference type="GO" id="GO:0005524">
    <property type="term" value="F:ATP binding"/>
    <property type="evidence" value="ECO:0007669"/>
    <property type="project" value="UniProtKB-KW"/>
</dbReference>
<evidence type="ECO:0000256" key="9">
    <source>
        <dbReference type="SAM" id="Phobius"/>
    </source>
</evidence>
<gene>
    <name evidence="11" type="ordered locus">Snas_4726</name>
</gene>
<keyword evidence="12" id="KW-1185">Reference proteome</keyword>
<evidence type="ECO:0000256" key="3">
    <source>
        <dbReference type="ARBA" id="ARBA00022553"/>
    </source>
</evidence>
<keyword evidence="3" id="KW-0597">Phosphoprotein</keyword>
<keyword evidence="9" id="KW-0472">Membrane</keyword>
<dbReference type="KEGG" id="sna:Snas_4726"/>
<keyword evidence="5" id="KW-0547">Nucleotide-binding</keyword>
<evidence type="ECO:0000313" key="12">
    <source>
        <dbReference type="Proteomes" id="UP000000844"/>
    </source>
</evidence>
<dbReference type="Pfam" id="PF02518">
    <property type="entry name" value="HATPase_c"/>
    <property type="match status" value="1"/>
</dbReference>
<evidence type="ECO:0000256" key="6">
    <source>
        <dbReference type="ARBA" id="ARBA00022777"/>
    </source>
</evidence>
<dbReference type="STRING" id="446470.Snas_4726"/>
<dbReference type="CDD" id="cd16917">
    <property type="entry name" value="HATPase_UhpB-NarQ-NarX-like"/>
    <property type="match status" value="1"/>
</dbReference>
<protein>
    <recommendedName>
        <fullName evidence="2">histidine kinase</fullName>
        <ecNumber evidence="2">2.7.13.3</ecNumber>
    </recommendedName>
</protein>
<evidence type="ECO:0000259" key="10">
    <source>
        <dbReference type="SMART" id="SM00387"/>
    </source>
</evidence>
<evidence type="ECO:0000256" key="7">
    <source>
        <dbReference type="ARBA" id="ARBA00022840"/>
    </source>
</evidence>
<organism evidence="11 12">
    <name type="scientific">Stackebrandtia nassauensis (strain DSM 44728 / CIP 108903 / NRRL B-16338 / NBRC 102104 / LLR-40K-21)</name>
    <dbReference type="NCBI Taxonomy" id="446470"/>
    <lineage>
        <taxon>Bacteria</taxon>
        <taxon>Bacillati</taxon>
        <taxon>Actinomycetota</taxon>
        <taxon>Actinomycetes</taxon>
        <taxon>Glycomycetales</taxon>
        <taxon>Glycomycetaceae</taxon>
        <taxon>Stackebrandtia</taxon>
    </lineage>
</organism>
<evidence type="ECO:0000256" key="2">
    <source>
        <dbReference type="ARBA" id="ARBA00012438"/>
    </source>
</evidence>
<dbReference type="InterPro" id="IPR050482">
    <property type="entry name" value="Sensor_HK_TwoCompSys"/>
</dbReference>
<dbReference type="InterPro" id="IPR036890">
    <property type="entry name" value="HATPase_C_sf"/>
</dbReference>
<name>D3Q7M6_STANL</name>
<dbReference type="GO" id="GO:0000155">
    <property type="term" value="F:phosphorelay sensor kinase activity"/>
    <property type="evidence" value="ECO:0007669"/>
    <property type="project" value="InterPro"/>
</dbReference>
<dbReference type="RefSeq" id="WP_013019939.1">
    <property type="nucleotide sequence ID" value="NC_013947.1"/>
</dbReference>
<keyword evidence="9" id="KW-1133">Transmembrane helix</keyword>
<dbReference type="EC" id="2.7.13.3" evidence="2"/>
<dbReference type="GO" id="GO:0016020">
    <property type="term" value="C:membrane"/>
    <property type="evidence" value="ECO:0007669"/>
    <property type="project" value="InterPro"/>
</dbReference>
<feature type="transmembrane region" description="Helical" evidence="9">
    <location>
        <begin position="39"/>
        <end position="55"/>
    </location>
</feature>
<evidence type="ECO:0000256" key="5">
    <source>
        <dbReference type="ARBA" id="ARBA00022741"/>
    </source>
</evidence>
<dbReference type="Pfam" id="PF13796">
    <property type="entry name" value="Sensor"/>
    <property type="match status" value="1"/>
</dbReference>
<evidence type="ECO:0000313" key="11">
    <source>
        <dbReference type="EMBL" id="ADD44368.1"/>
    </source>
</evidence>
<evidence type="ECO:0000256" key="8">
    <source>
        <dbReference type="ARBA" id="ARBA00023012"/>
    </source>
</evidence>
<feature type="domain" description="Histidine kinase/HSP90-like ATPase" evidence="10">
    <location>
        <begin position="315"/>
        <end position="405"/>
    </location>
</feature>
<dbReference type="Gene3D" id="3.30.565.10">
    <property type="entry name" value="Histidine kinase-like ATPase, C-terminal domain"/>
    <property type="match status" value="1"/>
</dbReference>
<dbReference type="InterPro" id="IPR003594">
    <property type="entry name" value="HATPase_dom"/>
</dbReference>
<dbReference type="Pfam" id="PF07730">
    <property type="entry name" value="HisKA_3"/>
    <property type="match status" value="1"/>
</dbReference>
<evidence type="ECO:0000256" key="1">
    <source>
        <dbReference type="ARBA" id="ARBA00000085"/>
    </source>
</evidence>
<dbReference type="eggNOG" id="COG4585">
    <property type="taxonomic scope" value="Bacteria"/>
</dbReference>
<dbReference type="PANTHER" id="PTHR24421:SF10">
    <property type="entry name" value="NITRATE_NITRITE SENSOR PROTEIN NARQ"/>
    <property type="match status" value="1"/>
</dbReference>
<dbReference type="OrthoDB" id="5241729at2"/>
<keyword evidence="9" id="KW-0812">Transmembrane</keyword>
<feature type="transmembrane region" description="Helical" evidence="9">
    <location>
        <begin position="111"/>
        <end position="135"/>
    </location>
</feature>
<feature type="transmembrane region" description="Helical" evidence="9">
    <location>
        <begin position="12"/>
        <end position="33"/>
    </location>
</feature>
<feature type="transmembrane region" description="Helical" evidence="9">
    <location>
        <begin position="155"/>
        <end position="177"/>
    </location>
</feature>
<dbReference type="InterPro" id="IPR011712">
    <property type="entry name" value="Sig_transdc_His_kin_sub3_dim/P"/>
</dbReference>
<accession>D3Q7M6</accession>
<keyword evidence="4" id="KW-0808">Transferase</keyword>
<comment type="catalytic activity">
    <reaction evidence="1">
        <text>ATP + protein L-histidine = ADP + protein N-phospho-L-histidine.</text>
        <dbReference type="EC" id="2.7.13.3"/>
    </reaction>
</comment>
<dbReference type="EMBL" id="CP001778">
    <property type="protein sequence ID" value="ADD44368.1"/>
    <property type="molecule type" value="Genomic_DNA"/>
</dbReference>
<dbReference type="Gene3D" id="1.20.5.1930">
    <property type="match status" value="1"/>
</dbReference>
<dbReference type="GO" id="GO:0046983">
    <property type="term" value="F:protein dimerization activity"/>
    <property type="evidence" value="ECO:0007669"/>
    <property type="project" value="InterPro"/>
</dbReference>
<dbReference type="SMART" id="SM00387">
    <property type="entry name" value="HATPase_c"/>
    <property type="match status" value="1"/>
</dbReference>
<proteinExistence type="predicted"/>
<keyword evidence="6 11" id="KW-0418">Kinase</keyword>
<sequence length="405" mass="43212">MRKIWQATSYLVIGGATGAVALAHLVMLVLAIVTAPLGIGIPLLSSMLGAQHGFLTQERARIGRFLGAAIGEPRRASDPAGGRRLLPQLRQATTYRESLWLLLHSAVGMPVAFGVGLLYFVAVGSWLVTVGWWVLPPGTFSFFVPITTWEQALTIPPLFAVPATAAIIWLVPAIAWAHSRLGRSLLRPTSTDRLSERVEELSHTRAEALDAHAAELRRIERDLHDGIQARLVAIGIHLGVSQRQRGDTPESADQLVDRARTGVEETLTELQAVVRGIYPPILSDRGLDGALHALAADSPVPMELTLDPPGRLPAAVEAAAYHVAAEAVTNVAKHSRATAATLRVTREANTLIIEVTDDGRGGADESGGTGIAGMRRRAAALDGRMRLASPVGGPTQLRVELPCES</sequence>
<dbReference type="SUPFAM" id="SSF55874">
    <property type="entry name" value="ATPase domain of HSP90 chaperone/DNA topoisomerase II/histidine kinase"/>
    <property type="match status" value="1"/>
</dbReference>
<evidence type="ECO:0000256" key="4">
    <source>
        <dbReference type="ARBA" id="ARBA00022679"/>
    </source>
</evidence>
<dbReference type="PANTHER" id="PTHR24421">
    <property type="entry name" value="NITRATE/NITRITE SENSOR PROTEIN NARX-RELATED"/>
    <property type="match status" value="1"/>
</dbReference>
<dbReference type="HOGENOM" id="CLU_000445_20_2_11"/>
<reference evidence="11 12" key="1">
    <citation type="journal article" date="2009" name="Stand. Genomic Sci.">
        <title>Complete genome sequence of Stackebrandtia nassauensis type strain (LLR-40K-21).</title>
        <authorList>
            <person name="Munk C."/>
            <person name="Lapidus A."/>
            <person name="Copeland A."/>
            <person name="Jando M."/>
            <person name="Mayilraj S."/>
            <person name="Glavina Del Rio T."/>
            <person name="Nolan M."/>
            <person name="Chen F."/>
            <person name="Lucas S."/>
            <person name="Tice H."/>
            <person name="Cheng J.F."/>
            <person name="Han C."/>
            <person name="Detter J.C."/>
            <person name="Bruce D."/>
            <person name="Goodwin L."/>
            <person name="Chain P."/>
            <person name="Pitluck S."/>
            <person name="Goker M."/>
            <person name="Ovchinikova G."/>
            <person name="Pati A."/>
            <person name="Ivanova N."/>
            <person name="Mavromatis K."/>
            <person name="Chen A."/>
            <person name="Palaniappan K."/>
            <person name="Land M."/>
            <person name="Hauser L."/>
            <person name="Chang Y.J."/>
            <person name="Jeffries C.D."/>
            <person name="Bristow J."/>
            <person name="Eisen J.A."/>
            <person name="Markowitz V."/>
            <person name="Hugenholtz P."/>
            <person name="Kyrpides N.C."/>
            <person name="Klenk H.P."/>
        </authorList>
    </citation>
    <scope>NUCLEOTIDE SEQUENCE [LARGE SCALE GENOMIC DNA]</scope>
    <source>
        <strain evidence="12">DSM 44728 / CIP 108903 / NRRL B-16338 / NBRC 102104 / LLR-40K-21</strain>
    </source>
</reference>
<keyword evidence="7" id="KW-0067">ATP-binding</keyword>
<dbReference type="Proteomes" id="UP000000844">
    <property type="component" value="Chromosome"/>
</dbReference>
<dbReference type="AlphaFoldDB" id="D3Q7M6"/>
<keyword evidence="8" id="KW-0902">Two-component regulatory system</keyword>